<keyword evidence="2" id="KW-1185">Reference proteome</keyword>
<dbReference type="InterPro" id="IPR029017">
    <property type="entry name" value="Enolase-like_N"/>
</dbReference>
<dbReference type="Proteomes" id="UP001595859">
    <property type="component" value="Unassembled WGS sequence"/>
</dbReference>
<accession>A0ABV9SEP0</accession>
<gene>
    <name evidence="1" type="ORF">ACFPCV_30190</name>
</gene>
<dbReference type="Gene3D" id="3.30.390.10">
    <property type="entry name" value="Enolase-like, N-terminal domain"/>
    <property type="match status" value="1"/>
</dbReference>
<evidence type="ECO:0000313" key="2">
    <source>
        <dbReference type="Proteomes" id="UP001595859"/>
    </source>
</evidence>
<dbReference type="EMBL" id="JBHSIS010000020">
    <property type="protein sequence ID" value="MFC4857791.1"/>
    <property type="molecule type" value="Genomic_DNA"/>
</dbReference>
<dbReference type="RefSeq" id="WP_378059811.1">
    <property type="nucleotide sequence ID" value="NZ_JBHSIS010000020.1"/>
</dbReference>
<comment type="caution">
    <text evidence="1">The sequence shown here is derived from an EMBL/GenBank/DDBJ whole genome shotgun (WGS) entry which is preliminary data.</text>
</comment>
<name>A0ABV9SEP0_9PSEU</name>
<sequence>MTDVPLAFPTVVPPWPHRDRLRITGVGAIVTAPGRSPLVVVRVDTNEDGLYGLGRATL</sequence>
<protein>
    <recommendedName>
        <fullName evidence="3">Mandelate racemase</fullName>
    </recommendedName>
</protein>
<reference evidence="2" key="1">
    <citation type="journal article" date="2019" name="Int. J. Syst. Evol. Microbiol.">
        <title>The Global Catalogue of Microorganisms (GCM) 10K type strain sequencing project: providing services to taxonomists for standard genome sequencing and annotation.</title>
        <authorList>
            <consortium name="The Broad Institute Genomics Platform"/>
            <consortium name="The Broad Institute Genome Sequencing Center for Infectious Disease"/>
            <person name="Wu L."/>
            <person name="Ma J."/>
        </authorList>
    </citation>
    <scope>NUCLEOTIDE SEQUENCE [LARGE SCALE GENOMIC DNA]</scope>
    <source>
        <strain evidence="2">ZS-22-S1</strain>
    </source>
</reference>
<proteinExistence type="predicted"/>
<evidence type="ECO:0000313" key="1">
    <source>
        <dbReference type="EMBL" id="MFC4857791.1"/>
    </source>
</evidence>
<evidence type="ECO:0008006" key="3">
    <source>
        <dbReference type="Google" id="ProtNLM"/>
    </source>
</evidence>
<organism evidence="1 2">
    <name type="scientific">Actinophytocola glycyrrhizae</name>
    <dbReference type="NCBI Taxonomy" id="2044873"/>
    <lineage>
        <taxon>Bacteria</taxon>
        <taxon>Bacillati</taxon>
        <taxon>Actinomycetota</taxon>
        <taxon>Actinomycetes</taxon>
        <taxon>Pseudonocardiales</taxon>
        <taxon>Pseudonocardiaceae</taxon>
    </lineage>
</organism>